<comment type="caution">
    <text evidence="3">The sequence shown here is derived from an EMBL/GenBank/DDBJ whole genome shotgun (WGS) entry which is preliminary data.</text>
</comment>
<feature type="transmembrane region" description="Helical" evidence="1">
    <location>
        <begin position="51"/>
        <end position="71"/>
    </location>
</feature>
<evidence type="ECO:0000313" key="3">
    <source>
        <dbReference type="EMBL" id="NHF61200.1"/>
    </source>
</evidence>
<dbReference type="AlphaFoldDB" id="A0A967E819"/>
<keyword evidence="1" id="KW-0812">Transmembrane</keyword>
<dbReference type="InterPro" id="IPR046947">
    <property type="entry name" value="LytR-like"/>
</dbReference>
<dbReference type="GO" id="GO:0000156">
    <property type="term" value="F:phosphorelay response regulator activity"/>
    <property type="evidence" value="ECO:0007669"/>
    <property type="project" value="InterPro"/>
</dbReference>
<feature type="transmembrane region" description="Helical" evidence="1">
    <location>
        <begin position="91"/>
        <end position="110"/>
    </location>
</feature>
<keyword evidence="4" id="KW-1185">Reference proteome</keyword>
<accession>A0A967E819</accession>
<gene>
    <name evidence="3" type="ORF">FK220_017740</name>
</gene>
<dbReference type="EMBL" id="VIKU02000006">
    <property type="protein sequence ID" value="NHF61200.1"/>
    <property type="molecule type" value="Genomic_DNA"/>
</dbReference>
<dbReference type="RefSeq" id="WP_152575696.1">
    <property type="nucleotide sequence ID" value="NZ_VIKU02000006.1"/>
</dbReference>
<name>A0A967E819_9FLAO</name>
<proteinExistence type="predicted"/>
<feature type="transmembrane region" description="Helical" evidence="1">
    <location>
        <begin position="20"/>
        <end position="39"/>
    </location>
</feature>
<feature type="domain" description="HTH LytTR-type" evidence="2">
    <location>
        <begin position="220"/>
        <end position="284"/>
    </location>
</feature>
<evidence type="ECO:0000256" key="1">
    <source>
        <dbReference type="SAM" id="Phobius"/>
    </source>
</evidence>
<reference evidence="3" key="1">
    <citation type="submission" date="2019-07" db="EMBL/GenBank/DDBJ databases">
        <authorList>
            <person name="De-Chao Zhang Q."/>
        </authorList>
    </citation>
    <scope>NUCLEOTIDE SEQUENCE</scope>
    <source>
        <strain evidence="3">TP-CH-4</strain>
    </source>
</reference>
<protein>
    <submittedName>
        <fullName evidence="3">LytTR family transcriptional regulator</fullName>
    </submittedName>
</protein>
<dbReference type="Proteomes" id="UP000707206">
    <property type="component" value="Unassembled WGS sequence"/>
</dbReference>
<feature type="transmembrane region" description="Helical" evidence="1">
    <location>
        <begin position="122"/>
        <end position="142"/>
    </location>
</feature>
<sequence length="286" mass="33326">MLQLINQKYPPPNPGLRSIITALLFGLFIGLFLLFFEPFDINLATYNNKVLVLLFFGLITALVLFVFLYLLPLVLPKVFSDKHWKVKHQIILYFIILFVIATLNGVYTNYINSLNFSWSNYWWIINRTFVLGGIPITFLTLIDYHRKITLNVNQANEILETKKEFKESVDGTTYQFSTDLKNEIVNFNEDDFYYAMAEGNYIDMFSLDKNQLKKVTYRVSLSSFENQLTSTCLKRCHRSYLVNLKKVTNISGNAQGLKLELRNQTVAIPVSRKYIPSVKQFFLQFP</sequence>
<dbReference type="SMART" id="SM00850">
    <property type="entry name" value="LytTR"/>
    <property type="match status" value="1"/>
</dbReference>
<keyword evidence="1" id="KW-0472">Membrane</keyword>
<dbReference type="GO" id="GO:0003677">
    <property type="term" value="F:DNA binding"/>
    <property type="evidence" value="ECO:0007669"/>
    <property type="project" value="InterPro"/>
</dbReference>
<keyword evidence="1" id="KW-1133">Transmembrane helix</keyword>
<dbReference type="PANTHER" id="PTHR37299:SF1">
    <property type="entry name" value="STAGE 0 SPORULATION PROTEIN A HOMOLOG"/>
    <property type="match status" value="1"/>
</dbReference>
<dbReference type="PROSITE" id="PS50930">
    <property type="entry name" value="HTH_LYTTR"/>
    <property type="match status" value="1"/>
</dbReference>
<reference evidence="3" key="2">
    <citation type="submission" date="2020-03" db="EMBL/GenBank/DDBJ databases">
        <title>Flavobacteriaceae bacterium strain TP-CH-4, a member of the family Flavobacteriaceae isolated from a deep-sea seamount.</title>
        <authorList>
            <person name="Zhang D.-C."/>
        </authorList>
    </citation>
    <scope>NUCLEOTIDE SEQUENCE</scope>
    <source>
        <strain evidence="3">TP-CH-4</strain>
    </source>
</reference>
<dbReference type="Pfam" id="PF04397">
    <property type="entry name" value="LytTR"/>
    <property type="match status" value="1"/>
</dbReference>
<evidence type="ECO:0000313" key="4">
    <source>
        <dbReference type="Proteomes" id="UP000707206"/>
    </source>
</evidence>
<evidence type="ECO:0000259" key="2">
    <source>
        <dbReference type="PROSITE" id="PS50930"/>
    </source>
</evidence>
<dbReference type="PANTHER" id="PTHR37299">
    <property type="entry name" value="TRANSCRIPTIONAL REGULATOR-RELATED"/>
    <property type="match status" value="1"/>
</dbReference>
<dbReference type="Gene3D" id="2.40.50.1020">
    <property type="entry name" value="LytTr DNA-binding domain"/>
    <property type="match status" value="1"/>
</dbReference>
<dbReference type="InterPro" id="IPR007492">
    <property type="entry name" value="LytTR_DNA-bd_dom"/>
</dbReference>
<organism evidence="3 4">
    <name type="scientific">Pelagihabitans pacificus</name>
    <dbReference type="NCBI Taxonomy" id="2696054"/>
    <lineage>
        <taxon>Bacteria</taxon>
        <taxon>Pseudomonadati</taxon>
        <taxon>Bacteroidota</taxon>
        <taxon>Flavobacteriia</taxon>
        <taxon>Flavobacteriales</taxon>
        <taxon>Flavobacteriaceae</taxon>
        <taxon>Pelagihabitans</taxon>
    </lineage>
</organism>